<dbReference type="AlphaFoldDB" id="A0A9P4V2Y4"/>
<name>A0A9P4V2Y4_9PLEO</name>
<evidence type="ECO:0000256" key="1">
    <source>
        <dbReference type="ARBA" id="ARBA00004604"/>
    </source>
</evidence>
<dbReference type="Pfam" id="PF17407">
    <property type="entry name" value="Nrap_D6"/>
    <property type="match status" value="1"/>
</dbReference>
<protein>
    <recommendedName>
        <fullName evidence="5">U3 small nucleolar RNA-associated protein 22</fullName>
    </recommendedName>
</protein>
<keyword evidence="4 5" id="KW-0539">Nucleus</keyword>
<accession>A0A9P4V2Y4</accession>
<reference evidence="13" key="1">
    <citation type="journal article" date="2020" name="Stud. Mycol.">
        <title>101 Dothideomycetes genomes: a test case for predicting lifestyles and emergence of pathogens.</title>
        <authorList>
            <person name="Haridas S."/>
            <person name="Albert R."/>
            <person name="Binder M."/>
            <person name="Bloem J."/>
            <person name="Labutti K."/>
            <person name="Salamov A."/>
            <person name="Andreopoulos B."/>
            <person name="Baker S."/>
            <person name="Barry K."/>
            <person name="Bills G."/>
            <person name="Bluhm B."/>
            <person name="Cannon C."/>
            <person name="Castanera R."/>
            <person name="Culley D."/>
            <person name="Daum C."/>
            <person name="Ezra D."/>
            <person name="Gonzalez J."/>
            <person name="Henrissat B."/>
            <person name="Kuo A."/>
            <person name="Liang C."/>
            <person name="Lipzen A."/>
            <person name="Lutzoni F."/>
            <person name="Magnuson J."/>
            <person name="Mondo S."/>
            <person name="Nolan M."/>
            <person name="Ohm R."/>
            <person name="Pangilinan J."/>
            <person name="Park H.-J."/>
            <person name="Ramirez L."/>
            <person name="Alfaro M."/>
            <person name="Sun H."/>
            <person name="Tritt A."/>
            <person name="Yoshinaga Y."/>
            <person name="Zwiers L.-H."/>
            <person name="Turgeon B."/>
            <person name="Goodwin S."/>
            <person name="Spatafora J."/>
            <person name="Crous P."/>
            <person name="Grigoriev I."/>
        </authorList>
    </citation>
    <scope>NUCLEOTIDE SEQUENCE</scope>
    <source>
        <strain evidence="13">CBS 125425</strain>
    </source>
</reference>
<comment type="subcellular location">
    <subcellularLocation>
        <location evidence="1 5">Nucleus</location>
        <location evidence="1 5">Nucleolus</location>
    </subcellularLocation>
</comment>
<dbReference type="Pfam" id="PF17404">
    <property type="entry name" value="Nrap_D3"/>
    <property type="match status" value="1"/>
</dbReference>
<dbReference type="Pfam" id="PF17405">
    <property type="entry name" value="Nrap_D4"/>
    <property type="match status" value="1"/>
</dbReference>
<dbReference type="InterPro" id="IPR035371">
    <property type="entry name" value="Nrap_D6"/>
</dbReference>
<sequence length="1208" mass="134587">MSAHATKRRKLRHSSKVQLSDVDSHGETHNHNGRATTSNGAAHDTGHHDGDSLLDDEYRSTDGSDSEAEEELGKDIPYPMTKTDTPKTPVDASHRTKKPSATAVEDGVYTAEVYKSNMFKLQLDELLEQVKLKYGKKEAPAENAMRTLKALIEQLPSRTALSIPEAKKTLKSEGVTIPFPEPQPPQDAKYQLQYERPSNINASGSYPLKTTTRSEDGFSIDLVVTMPRGLFQEKDYLNHRYFYKRAFYLACIAAGIKASTLHAFNISFDNLGGNQLQPILVVRPSQRGGADDFSSSNCRIHVLLALPENAFAMKKLLPTSNCIRPNAADDEGGTRQLPSTPFYNSSIQSDASITSYLQVLHSASTRCDAYKDACILGRIWLKQRGFGSHRSKGGFGNFEWAAVTALLLLPNQGYGTSTLSPGYSSYQMFKATLQFLASHNLSRLAYKFQAQDISLPKDDTTPVFFDGPRNLNILYEMTSWSYARLQFEAKTTTEALTESRFDQFESTFILKVDSPKVHYDSTVSIPLSSLVPDAGAEYSTRLYEQIGKIYLTLLRALTDRVKNISFTIPTEGEWPIADTARSISKRRCILVNMITNPAAAHRTVDHGPSAESKKEAASFRQFWGEKAELRRFKDGSILESVVWATKDASAPVIEQIVSFILGKHLGVDVASTARFSTDSFSHFIPSGRIQGQSGVTPFTQLMSCLATLEQDIRNLEGLPLQIRHISAADAQLRYTSTGCPSMTDPSQIPASIVVQFEGSARWPDDLCAIQRTKIAFLLKMSELLSGSKEIYTTRVGLENTSQPSQNQAFLDVTIAHGFSFRLRIHHDREATLLERQLKDKSLNGQSRETAALALGVYKRDYLRITAHTRAIQTLCTRFPSLSPAIRLTKRWFSSHFLSSHFSTELIELMVARTFLQPYPWPVPSCATVGFLRTLAWISRWDWRNAALIVDFSSYIADVVPEMVGTGSQVLKTEDIGKIQTRFEAWRQIDPAMNRLVIFAATNLDTEGSTWTDNAKPPKVVAARMTALAKAAMASIRQEDERLLSIVNNGPKVDDDLDKFSTANLFTPTVHDFDIVFSISSKYSKSGRKVSEQNFKNLQIQGPADTQSKGYEPFQPFVEELQAIYGDSILWFWDPEACNMVAGLWNPAITAQRPWKVKAGWSSVPLSTGQGKQSDNVDKAVKIQLNKGSICNDILRLGGDMIDRIEMWT</sequence>
<dbReference type="PANTHER" id="PTHR17972:SF0">
    <property type="entry name" value="NUCLEOLAR PROTEIN 6"/>
    <property type="match status" value="1"/>
</dbReference>
<evidence type="ECO:0000256" key="4">
    <source>
        <dbReference type="ARBA" id="ARBA00023242"/>
    </source>
</evidence>
<evidence type="ECO:0000259" key="12">
    <source>
        <dbReference type="Pfam" id="PF17407"/>
    </source>
</evidence>
<evidence type="ECO:0000256" key="6">
    <source>
        <dbReference type="SAM" id="MobiDB-lite"/>
    </source>
</evidence>
<comment type="similarity">
    <text evidence="2 5">Belongs to the NRAP family.</text>
</comment>
<feature type="region of interest" description="Disordered" evidence="6">
    <location>
        <begin position="1"/>
        <end position="101"/>
    </location>
</feature>
<dbReference type="Proteomes" id="UP000799444">
    <property type="component" value="Unassembled WGS sequence"/>
</dbReference>
<dbReference type="Gene3D" id="1.10.1410.10">
    <property type="match status" value="2"/>
</dbReference>
<dbReference type="GO" id="GO:0032545">
    <property type="term" value="C:CURI complex"/>
    <property type="evidence" value="ECO:0007669"/>
    <property type="project" value="TreeGrafter"/>
</dbReference>
<evidence type="ECO:0000259" key="9">
    <source>
        <dbReference type="Pfam" id="PF17404"/>
    </source>
</evidence>
<dbReference type="InterPro" id="IPR035368">
    <property type="entry name" value="Nrap_D3"/>
</dbReference>
<evidence type="ECO:0000259" key="8">
    <source>
        <dbReference type="Pfam" id="PF17403"/>
    </source>
</evidence>
<feature type="domain" description="Nrap protein" evidence="9">
    <location>
        <begin position="517"/>
        <end position="665"/>
    </location>
</feature>
<dbReference type="InterPro" id="IPR035370">
    <property type="entry name" value="Nrap_D5"/>
</dbReference>
<dbReference type="InterPro" id="IPR035082">
    <property type="entry name" value="Nrap_D1"/>
</dbReference>
<keyword evidence="5" id="KW-0687">Ribonucleoprotein</keyword>
<dbReference type="GO" id="GO:0034456">
    <property type="term" value="C:UTP-C complex"/>
    <property type="evidence" value="ECO:0007669"/>
    <property type="project" value="TreeGrafter"/>
</dbReference>
<evidence type="ECO:0000259" key="10">
    <source>
        <dbReference type="Pfam" id="PF17405"/>
    </source>
</evidence>
<evidence type="ECO:0000256" key="5">
    <source>
        <dbReference type="RuleBase" id="RU364032"/>
    </source>
</evidence>
<feature type="domain" description="Nrap protein" evidence="11">
    <location>
        <begin position="878"/>
        <end position="1039"/>
    </location>
</feature>
<dbReference type="GO" id="GO:0006409">
    <property type="term" value="P:tRNA export from nucleus"/>
    <property type="evidence" value="ECO:0007669"/>
    <property type="project" value="TreeGrafter"/>
</dbReference>
<evidence type="ECO:0000259" key="11">
    <source>
        <dbReference type="Pfam" id="PF17406"/>
    </source>
</evidence>
<dbReference type="GO" id="GO:0006364">
    <property type="term" value="P:rRNA processing"/>
    <property type="evidence" value="ECO:0007669"/>
    <property type="project" value="UniProtKB-KW"/>
</dbReference>
<dbReference type="GO" id="GO:0032040">
    <property type="term" value="C:small-subunit processome"/>
    <property type="evidence" value="ECO:0007669"/>
    <property type="project" value="TreeGrafter"/>
</dbReference>
<gene>
    <name evidence="13" type="ORF">EJ04DRAFT_460206</name>
</gene>
<dbReference type="Pfam" id="PF17403">
    <property type="entry name" value="Nrap_D2"/>
    <property type="match status" value="1"/>
</dbReference>
<keyword evidence="5" id="KW-0698">rRNA processing</keyword>
<dbReference type="Pfam" id="PF17406">
    <property type="entry name" value="Nrap_D5"/>
    <property type="match status" value="1"/>
</dbReference>
<evidence type="ECO:0000313" key="14">
    <source>
        <dbReference type="Proteomes" id="UP000799444"/>
    </source>
</evidence>
<proteinExistence type="inferred from homology"/>
<comment type="caution">
    <text evidence="13">The sequence shown here is derived from an EMBL/GenBank/DDBJ whole genome shotgun (WGS) entry which is preliminary data.</text>
</comment>
<evidence type="ECO:0000313" key="13">
    <source>
        <dbReference type="EMBL" id="KAF2737922.1"/>
    </source>
</evidence>
<dbReference type="Gene3D" id="3.30.70.3030">
    <property type="match status" value="1"/>
</dbReference>
<feature type="domain" description="Nrap protein" evidence="8">
    <location>
        <begin position="369"/>
        <end position="511"/>
    </location>
</feature>
<dbReference type="InterPro" id="IPR005554">
    <property type="entry name" value="NOL6/Upt22"/>
</dbReference>
<evidence type="ECO:0000259" key="7">
    <source>
        <dbReference type="Pfam" id="PF03813"/>
    </source>
</evidence>
<keyword evidence="14" id="KW-1185">Reference proteome</keyword>
<feature type="domain" description="Nrap protein" evidence="7">
    <location>
        <begin position="220"/>
        <end position="364"/>
    </location>
</feature>
<dbReference type="PANTHER" id="PTHR17972">
    <property type="entry name" value="NUCLEOLAR RNA-ASSOCIATED PROTEIN"/>
    <property type="match status" value="1"/>
</dbReference>
<dbReference type="GO" id="GO:0003723">
    <property type="term" value="F:RNA binding"/>
    <property type="evidence" value="ECO:0007669"/>
    <property type="project" value="UniProtKB-KW"/>
</dbReference>
<dbReference type="InterPro" id="IPR035369">
    <property type="entry name" value="Nrap_D4"/>
</dbReference>
<feature type="compositionally biased region" description="Basic residues" evidence="6">
    <location>
        <begin position="1"/>
        <end position="15"/>
    </location>
</feature>
<organism evidence="13 14">
    <name type="scientific">Polyplosphaeria fusca</name>
    <dbReference type="NCBI Taxonomy" id="682080"/>
    <lineage>
        <taxon>Eukaryota</taxon>
        <taxon>Fungi</taxon>
        <taxon>Dikarya</taxon>
        <taxon>Ascomycota</taxon>
        <taxon>Pezizomycotina</taxon>
        <taxon>Dothideomycetes</taxon>
        <taxon>Pleosporomycetidae</taxon>
        <taxon>Pleosporales</taxon>
        <taxon>Tetraplosphaeriaceae</taxon>
        <taxon>Polyplosphaeria</taxon>
    </lineage>
</organism>
<dbReference type="EMBL" id="ML996112">
    <property type="protein sequence ID" value="KAF2737922.1"/>
    <property type="molecule type" value="Genomic_DNA"/>
</dbReference>
<feature type="compositionally biased region" description="Basic and acidic residues" evidence="6">
    <location>
        <begin position="44"/>
        <end position="62"/>
    </location>
</feature>
<feature type="domain" description="Nrap protein" evidence="10">
    <location>
        <begin position="680"/>
        <end position="876"/>
    </location>
</feature>
<feature type="domain" description="Nrap protein" evidence="12">
    <location>
        <begin position="1070"/>
        <end position="1204"/>
    </location>
</feature>
<keyword evidence="3 5" id="KW-0694">RNA-binding</keyword>
<dbReference type="Pfam" id="PF03813">
    <property type="entry name" value="Nrap"/>
    <property type="match status" value="1"/>
</dbReference>
<dbReference type="OrthoDB" id="10251401at2759"/>
<keyword evidence="5" id="KW-0690">Ribosome biogenesis</keyword>
<evidence type="ECO:0000256" key="2">
    <source>
        <dbReference type="ARBA" id="ARBA00006674"/>
    </source>
</evidence>
<dbReference type="InterPro" id="IPR035367">
    <property type="entry name" value="Nrap_D2"/>
</dbReference>
<evidence type="ECO:0000256" key="3">
    <source>
        <dbReference type="ARBA" id="ARBA00022884"/>
    </source>
</evidence>